<evidence type="ECO:0000313" key="14">
    <source>
        <dbReference type="Proteomes" id="UP000198397"/>
    </source>
</evidence>
<dbReference type="GO" id="GO:0005507">
    <property type="term" value="F:copper ion binding"/>
    <property type="evidence" value="ECO:0007669"/>
    <property type="project" value="InterPro"/>
</dbReference>
<evidence type="ECO:0000259" key="11">
    <source>
        <dbReference type="Pfam" id="PF04234"/>
    </source>
</evidence>
<feature type="domain" description="Copper resistance protein D" evidence="12">
    <location>
        <begin position="354"/>
        <end position="478"/>
    </location>
</feature>
<keyword evidence="3 10" id="KW-0812">Transmembrane</keyword>
<evidence type="ECO:0000313" key="13">
    <source>
        <dbReference type="EMBL" id="SNR65244.1"/>
    </source>
</evidence>
<evidence type="ECO:0000256" key="3">
    <source>
        <dbReference type="ARBA" id="ARBA00022692"/>
    </source>
</evidence>
<dbReference type="InterPro" id="IPR008457">
    <property type="entry name" value="Cu-R_CopD_dom"/>
</dbReference>
<dbReference type="InterPro" id="IPR008620">
    <property type="entry name" value="FixH"/>
</dbReference>
<dbReference type="Proteomes" id="UP000198397">
    <property type="component" value="Unassembled WGS sequence"/>
</dbReference>
<feature type="transmembrane region" description="Helical" evidence="10">
    <location>
        <begin position="465"/>
        <end position="487"/>
    </location>
</feature>
<dbReference type="RefSeq" id="WP_089385907.1">
    <property type="nucleotide sequence ID" value="NZ_FZNQ01000028.1"/>
</dbReference>
<proteinExistence type="predicted"/>
<evidence type="ECO:0000256" key="8">
    <source>
        <dbReference type="ARBA" id="ARBA00023136"/>
    </source>
</evidence>
<name>A0A238Y3W4_HALVU</name>
<gene>
    <name evidence="13" type="ORF">SAMN06264855_12823</name>
</gene>
<organism evidence="13 14">
    <name type="scientific">Halorubrum vacuolatum</name>
    <name type="common">Natronobacterium vacuolatum</name>
    <dbReference type="NCBI Taxonomy" id="63740"/>
    <lineage>
        <taxon>Archaea</taxon>
        <taxon>Methanobacteriati</taxon>
        <taxon>Methanobacteriota</taxon>
        <taxon>Stenosarchaea group</taxon>
        <taxon>Halobacteria</taxon>
        <taxon>Halobacteriales</taxon>
        <taxon>Haloferacaceae</taxon>
        <taxon>Halorubrum</taxon>
    </lineage>
</organism>
<evidence type="ECO:0000256" key="10">
    <source>
        <dbReference type="SAM" id="Phobius"/>
    </source>
</evidence>
<dbReference type="PANTHER" id="PTHR34820">
    <property type="entry name" value="INNER MEMBRANE PROTEIN YEBZ"/>
    <property type="match status" value="1"/>
</dbReference>
<evidence type="ECO:0000256" key="6">
    <source>
        <dbReference type="ARBA" id="ARBA00022989"/>
    </source>
</evidence>
<dbReference type="InterPro" id="IPR014756">
    <property type="entry name" value="Ig_E-set"/>
</dbReference>
<evidence type="ECO:0000256" key="7">
    <source>
        <dbReference type="ARBA" id="ARBA00023008"/>
    </source>
</evidence>
<feature type="transmembrane region" description="Helical" evidence="10">
    <location>
        <begin position="280"/>
        <end position="300"/>
    </location>
</feature>
<dbReference type="PANTHER" id="PTHR34820:SF4">
    <property type="entry name" value="INNER MEMBRANE PROTEIN YEBZ"/>
    <property type="match status" value="1"/>
</dbReference>
<dbReference type="AlphaFoldDB" id="A0A238Y3W4"/>
<keyword evidence="8 10" id="KW-0472">Membrane</keyword>
<dbReference type="InterPro" id="IPR014755">
    <property type="entry name" value="Cu-Rt/internalin_Ig-like"/>
</dbReference>
<dbReference type="InterPro" id="IPR032694">
    <property type="entry name" value="CopC/D"/>
</dbReference>
<dbReference type="OrthoDB" id="206320at2157"/>
<protein>
    <submittedName>
        <fullName evidence="13">Copper transport protein</fullName>
    </submittedName>
</protein>
<dbReference type="GO" id="GO:0005886">
    <property type="term" value="C:plasma membrane"/>
    <property type="evidence" value="ECO:0007669"/>
    <property type="project" value="UniProtKB-SubCell"/>
</dbReference>
<dbReference type="InterPro" id="IPR007348">
    <property type="entry name" value="CopC_dom"/>
</dbReference>
<dbReference type="EMBL" id="FZNQ01000028">
    <property type="protein sequence ID" value="SNR65244.1"/>
    <property type="molecule type" value="Genomic_DNA"/>
</dbReference>
<feature type="region of interest" description="Disordered" evidence="9">
    <location>
        <begin position="610"/>
        <end position="646"/>
    </location>
</feature>
<feature type="transmembrane region" description="Helical" evidence="10">
    <location>
        <begin position="361"/>
        <end position="380"/>
    </location>
</feature>
<keyword evidence="2" id="KW-1003">Cell membrane</keyword>
<keyword evidence="4" id="KW-0479">Metal-binding</keyword>
<feature type="compositionally biased region" description="Acidic residues" evidence="9">
    <location>
        <begin position="615"/>
        <end position="631"/>
    </location>
</feature>
<evidence type="ECO:0000256" key="9">
    <source>
        <dbReference type="SAM" id="MobiDB-lite"/>
    </source>
</evidence>
<dbReference type="GO" id="GO:0042597">
    <property type="term" value="C:periplasmic space"/>
    <property type="evidence" value="ECO:0007669"/>
    <property type="project" value="InterPro"/>
</dbReference>
<evidence type="ECO:0000259" key="12">
    <source>
        <dbReference type="Pfam" id="PF05425"/>
    </source>
</evidence>
<keyword evidence="14" id="KW-1185">Reference proteome</keyword>
<feature type="transmembrane region" description="Helical" evidence="10">
    <location>
        <begin position="392"/>
        <end position="418"/>
    </location>
</feature>
<feature type="transmembrane region" description="Helical" evidence="10">
    <location>
        <begin position="250"/>
        <end position="268"/>
    </location>
</feature>
<keyword evidence="5" id="KW-0732">Signal</keyword>
<dbReference type="Pfam" id="PF04234">
    <property type="entry name" value="CopC"/>
    <property type="match status" value="1"/>
</dbReference>
<feature type="transmembrane region" description="Helical" evidence="10">
    <location>
        <begin position="320"/>
        <end position="341"/>
    </location>
</feature>
<dbReference type="GO" id="GO:0006825">
    <property type="term" value="P:copper ion transport"/>
    <property type="evidence" value="ECO:0007669"/>
    <property type="project" value="InterPro"/>
</dbReference>
<dbReference type="GO" id="GO:0046688">
    <property type="term" value="P:response to copper ion"/>
    <property type="evidence" value="ECO:0007669"/>
    <property type="project" value="InterPro"/>
</dbReference>
<evidence type="ECO:0000256" key="4">
    <source>
        <dbReference type="ARBA" id="ARBA00022723"/>
    </source>
</evidence>
<feature type="transmembrane region" description="Helical" evidence="10">
    <location>
        <begin position="654"/>
        <end position="676"/>
    </location>
</feature>
<accession>A0A238Y3W4</accession>
<evidence type="ECO:0000256" key="2">
    <source>
        <dbReference type="ARBA" id="ARBA00022475"/>
    </source>
</evidence>
<evidence type="ECO:0000256" key="5">
    <source>
        <dbReference type="ARBA" id="ARBA00022729"/>
    </source>
</evidence>
<sequence>MQSNRSPANRPSPTRQSALISLLLVFLVTTLAIGFVATPVAAHAYLSDTDPVNGEQVDTLPEEVTLYFSGDGVVTADISIEDPDGEVISEEPEIDPVDSQVVRVPIGDAEDQDGMYTVSWEVLAEDGHTTAGSFFFAVGDEPLDRDTVREAYDSDDEDESIPPFEAGSKALLIIGVVGLIGIPSTAAFAAGPVFSRMDGPSRETIDQRALRLLTGVAMLTVVSAVVLGLTRSTALGSLGVGTVSAFVETPLGAVWLAQVALSVLLVASVASVKLGLIGRLAGYVGALLGGLGMAGTIAWTSHSATAIDRLSGTVIDFVHIVGAGLWIGGLAVLAFAVVPVVKTARRSDRHLLAGVIRRFSILALIGVTLVVSSGFTLASWHAPTGDGLFGTVYGFTLVTKLVLVAGALMLGGVTRFVLLKRLIPEQSIGLTERLHAASTDGGLDRLPGDGPRIVSWISHSMRLEVGLLVAVLLLSGVLTSAPTAAVVTAAEGPSEAIIEYEHDPVTMEIVAFPAVERESGDDRFVLNVDEPVVFEVTFLKDGSPVESDRTVRLLAHAAEGTQFEVELEATDDGSYATVQPLAVAGEWELRVTGEPGGSYVSQWVDVTTIDSGGVGDEEAQDQREGDDEQDEIEGHDHAGHHHGHGDVPASPLQALFQFGAIATLVLGVLAVTIEFFELLERDSS</sequence>
<feature type="transmembrane region" description="Helical" evidence="10">
    <location>
        <begin position="170"/>
        <end position="191"/>
    </location>
</feature>
<dbReference type="Gene3D" id="2.60.40.1220">
    <property type="match status" value="1"/>
</dbReference>
<feature type="domain" description="CopC" evidence="11">
    <location>
        <begin position="43"/>
        <end position="138"/>
    </location>
</feature>
<dbReference type="Pfam" id="PF05751">
    <property type="entry name" value="FixH"/>
    <property type="match status" value="1"/>
</dbReference>
<keyword evidence="7" id="KW-0186">Copper</keyword>
<feature type="transmembrane region" description="Helical" evidence="10">
    <location>
        <begin position="212"/>
        <end position="230"/>
    </location>
</feature>
<dbReference type="Pfam" id="PF05425">
    <property type="entry name" value="CopD"/>
    <property type="match status" value="1"/>
</dbReference>
<evidence type="ECO:0000256" key="1">
    <source>
        <dbReference type="ARBA" id="ARBA00004651"/>
    </source>
</evidence>
<keyword evidence="6 10" id="KW-1133">Transmembrane helix</keyword>
<reference evidence="13 14" key="1">
    <citation type="submission" date="2017-06" db="EMBL/GenBank/DDBJ databases">
        <authorList>
            <person name="Kim H.J."/>
            <person name="Triplett B.A."/>
        </authorList>
    </citation>
    <scope>NUCLEOTIDE SEQUENCE [LARGE SCALE GENOMIC DNA]</scope>
    <source>
        <strain evidence="13 14">DSM 8800</strain>
    </source>
</reference>
<comment type="subcellular location">
    <subcellularLocation>
        <location evidence="1">Cell membrane</location>
        <topology evidence="1">Multi-pass membrane protein</topology>
    </subcellularLocation>
</comment>
<dbReference type="SUPFAM" id="SSF81296">
    <property type="entry name" value="E set domains"/>
    <property type="match status" value="1"/>
</dbReference>